<keyword evidence="4" id="KW-1185">Reference proteome</keyword>
<name>A0ABY5TF70_9BACE</name>
<dbReference type="Proteomes" id="UP001060104">
    <property type="component" value="Chromosome"/>
</dbReference>
<dbReference type="RefSeq" id="WP_258903021.1">
    <property type="nucleotide sequence ID" value="NZ_CP103141.1"/>
</dbReference>
<evidence type="ECO:0000256" key="1">
    <source>
        <dbReference type="SAM" id="MobiDB-lite"/>
    </source>
</evidence>
<organism evidence="3 4">
    <name type="scientific">Bacteroides faecis</name>
    <dbReference type="NCBI Taxonomy" id="674529"/>
    <lineage>
        <taxon>Bacteria</taxon>
        <taxon>Pseudomonadati</taxon>
        <taxon>Bacteroidota</taxon>
        <taxon>Bacteroidia</taxon>
        <taxon>Bacteroidales</taxon>
        <taxon>Bacteroidaceae</taxon>
        <taxon>Bacteroides</taxon>
    </lineage>
</organism>
<feature type="region of interest" description="Disordered" evidence="1">
    <location>
        <begin position="1"/>
        <end position="40"/>
    </location>
</feature>
<sequence>MVKRKIPVVSSREEHCRISPKQTQKKKTEPDDETVTSPVMEAGEYDFSSIIGRVMKQVYERKVKTGNIDGELFRKTYEELNKKAAEGWGEDDYNDPEQAEEPQRIRDNLFKFSGAKTYQEIKEMNDALYDDKGKKLSYEDFREKVMAIHKDYNENYLRTEFETAETSGRRASEWQEFKENADIMPNLKYVTAGDERVRESHRILDGVVKPINDPFWLQNYPPNGYRCRCYVEQTDEPETPATPIVTIPDAFANNVGQSGEIFTVAHPYFSMPDNDLIKIRKETERNKIYAPYHRDPESKVMISDFADPKDLAKNVESARVISKELKMKVKIRPHINEDGVKNPEYLIDEKLADLKNIQGLGGIKHGLDSSKKQQCEYTVFNLSAFDTVEPEMLKNKLNGIYKLYGEKYAGQRMVFIYKRKAVKVSWQDVVDGKATDLLKELQEQ</sequence>
<protein>
    <submittedName>
        <fullName evidence="3">Phage minor head protein</fullName>
    </submittedName>
</protein>
<dbReference type="NCBIfam" id="TIGR01641">
    <property type="entry name" value="phageSPP1_gp7"/>
    <property type="match status" value="1"/>
</dbReference>
<evidence type="ECO:0000259" key="2">
    <source>
        <dbReference type="Pfam" id="PF04233"/>
    </source>
</evidence>
<accession>A0ABY5TF70</accession>
<reference evidence="3" key="1">
    <citation type="submission" date="2022-08" db="EMBL/GenBank/DDBJ databases">
        <title>Genome Sequencing of Bacteroides fragilis Group Isolates with Nanopore Technology.</title>
        <authorList>
            <person name="Tisza M.J."/>
            <person name="Smith D."/>
            <person name="Dekker J.P."/>
        </authorList>
    </citation>
    <scope>NUCLEOTIDE SEQUENCE</scope>
    <source>
        <strain evidence="3">BFG-527</strain>
    </source>
</reference>
<dbReference type="EMBL" id="CP103141">
    <property type="protein sequence ID" value="UVQ76061.1"/>
    <property type="molecule type" value="Genomic_DNA"/>
</dbReference>
<evidence type="ECO:0000313" key="3">
    <source>
        <dbReference type="EMBL" id="UVQ76061.1"/>
    </source>
</evidence>
<proteinExistence type="predicted"/>
<gene>
    <name evidence="3" type="ORF">NXY30_06690</name>
</gene>
<dbReference type="Gene3D" id="3.40.1350.120">
    <property type="match status" value="1"/>
</dbReference>
<dbReference type="InterPro" id="IPR006528">
    <property type="entry name" value="Phage_head_morphogenesis_dom"/>
</dbReference>
<feature type="domain" description="Phage head morphogenesis" evidence="2">
    <location>
        <begin position="146"/>
        <end position="231"/>
    </location>
</feature>
<dbReference type="Pfam" id="PF04233">
    <property type="entry name" value="Phage_Mu_F"/>
    <property type="match status" value="1"/>
</dbReference>
<evidence type="ECO:0000313" key="4">
    <source>
        <dbReference type="Proteomes" id="UP001060104"/>
    </source>
</evidence>